<sequence length="56" mass="6032">MTKIIPARKARQGTRGRHVLLVLLAAMLLAFAAWGGAEFYGEMIDKNATQSTTTPG</sequence>
<dbReference type="EMBL" id="JACHOU010000024">
    <property type="protein sequence ID" value="MBB6357401.1"/>
    <property type="molecule type" value="Genomic_DNA"/>
</dbReference>
<dbReference type="AlphaFoldDB" id="A0A7X0FCX7"/>
<organism evidence="1 2">
    <name type="scientific">Aminobacter aganoensis</name>
    <dbReference type="NCBI Taxonomy" id="83264"/>
    <lineage>
        <taxon>Bacteria</taxon>
        <taxon>Pseudomonadati</taxon>
        <taxon>Pseudomonadota</taxon>
        <taxon>Alphaproteobacteria</taxon>
        <taxon>Hyphomicrobiales</taxon>
        <taxon>Phyllobacteriaceae</taxon>
        <taxon>Aminobacter</taxon>
    </lineage>
</organism>
<evidence type="ECO:0000313" key="2">
    <source>
        <dbReference type="Proteomes" id="UP000536262"/>
    </source>
</evidence>
<protein>
    <submittedName>
        <fullName evidence="1">Uncharacterized protein</fullName>
    </submittedName>
</protein>
<name>A0A7X0FCX7_9HYPH</name>
<gene>
    <name evidence="1" type="ORF">GGR00_005224</name>
</gene>
<reference evidence="1 2" key="1">
    <citation type="submission" date="2020-08" db="EMBL/GenBank/DDBJ databases">
        <title>Genomic Encyclopedia of Type Strains, Phase IV (KMG-IV): sequencing the most valuable type-strain genomes for metagenomic binning, comparative biology and taxonomic classification.</title>
        <authorList>
            <person name="Goeker M."/>
        </authorList>
    </citation>
    <scope>NUCLEOTIDE SEQUENCE [LARGE SCALE GENOMIC DNA]</scope>
    <source>
        <strain evidence="1 2">DSM 7051</strain>
    </source>
</reference>
<keyword evidence="2" id="KW-1185">Reference proteome</keyword>
<comment type="caution">
    <text evidence="1">The sequence shown here is derived from an EMBL/GenBank/DDBJ whole genome shotgun (WGS) entry which is preliminary data.</text>
</comment>
<evidence type="ECO:0000313" key="1">
    <source>
        <dbReference type="EMBL" id="MBB6357401.1"/>
    </source>
</evidence>
<proteinExistence type="predicted"/>
<dbReference type="Proteomes" id="UP000536262">
    <property type="component" value="Unassembled WGS sequence"/>
</dbReference>
<accession>A0A7X0FCX7</accession>
<dbReference type="RefSeq" id="WP_184117371.1">
    <property type="nucleotide sequence ID" value="NZ_BAABEG010000001.1"/>
</dbReference>